<keyword evidence="5" id="KW-0804">Transcription</keyword>
<evidence type="ECO:0000256" key="4">
    <source>
        <dbReference type="ARBA" id="ARBA00023125"/>
    </source>
</evidence>
<evidence type="ECO:0000256" key="5">
    <source>
        <dbReference type="ARBA" id="ARBA00023163"/>
    </source>
</evidence>
<dbReference type="GO" id="GO:0006355">
    <property type="term" value="P:regulation of DNA-templated transcription"/>
    <property type="evidence" value="ECO:0007669"/>
    <property type="project" value="InterPro"/>
</dbReference>
<evidence type="ECO:0000256" key="1">
    <source>
        <dbReference type="ARBA" id="ARBA00022741"/>
    </source>
</evidence>
<dbReference type="PROSITE" id="PS50045">
    <property type="entry name" value="SIGMA54_INTERACT_4"/>
    <property type="match status" value="1"/>
</dbReference>
<feature type="domain" description="Sigma-54 factor interaction" evidence="6">
    <location>
        <begin position="15"/>
        <end position="243"/>
    </location>
</feature>
<dbReference type="OrthoDB" id="9804019at2"/>
<dbReference type="SUPFAM" id="SSF46689">
    <property type="entry name" value="Homeodomain-like"/>
    <property type="match status" value="1"/>
</dbReference>
<dbReference type="InterPro" id="IPR025662">
    <property type="entry name" value="Sigma_54_int_dom_ATP-bd_1"/>
</dbReference>
<dbReference type="CDD" id="cd00009">
    <property type="entry name" value="AAA"/>
    <property type="match status" value="1"/>
</dbReference>
<keyword evidence="8" id="KW-1185">Reference proteome</keyword>
<dbReference type="Pfam" id="PF02954">
    <property type="entry name" value="HTH_8"/>
    <property type="match status" value="1"/>
</dbReference>
<dbReference type="InterPro" id="IPR058031">
    <property type="entry name" value="AAA_lid_NorR"/>
</dbReference>
<dbReference type="Gene3D" id="1.10.10.60">
    <property type="entry name" value="Homeodomain-like"/>
    <property type="match status" value="1"/>
</dbReference>
<dbReference type="PROSITE" id="PS00676">
    <property type="entry name" value="SIGMA54_INTERACT_2"/>
    <property type="match status" value="1"/>
</dbReference>
<dbReference type="Pfam" id="PF00158">
    <property type="entry name" value="Sigma54_activat"/>
    <property type="match status" value="1"/>
</dbReference>
<dbReference type="PANTHER" id="PTHR32071:SF21">
    <property type="entry name" value="TRANSCRIPTIONAL REGULATORY PROTEIN FLGR"/>
    <property type="match status" value="1"/>
</dbReference>
<keyword evidence="1" id="KW-0547">Nucleotide-binding</keyword>
<dbReference type="PANTHER" id="PTHR32071">
    <property type="entry name" value="TRANSCRIPTIONAL REGULATORY PROTEIN"/>
    <property type="match status" value="1"/>
</dbReference>
<keyword evidence="2" id="KW-0067">ATP-binding</keyword>
<dbReference type="FunFam" id="3.40.50.300:FF:000006">
    <property type="entry name" value="DNA-binding transcriptional regulator NtrC"/>
    <property type="match status" value="1"/>
</dbReference>
<dbReference type="RefSeq" id="WP_088237330.1">
    <property type="nucleotide sequence ID" value="NZ_FMAY01000002.1"/>
</dbReference>
<dbReference type="InterPro" id="IPR003593">
    <property type="entry name" value="AAA+_ATPase"/>
</dbReference>
<dbReference type="InterPro" id="IPR025944">
    <property type="entry name" value="Sigma_54_int_dom_CS"/>
</dbReference>
<organism evidence="7 8">
    <name type="scientific">Kosakonia oryzendophytica</name>
    <dbReference type="NCBI Taxonomy" id="1005665"/>
    <lineage>
        <taxon>Bacteria</taxon>
        <taxon>Pseudomonadati</taxon>
        <taxon>Pseudomonadota</taxon>
        <taxon>Gammaproteobacteria</taxon>
        <taxon>Enterobacterales</taxon>
        <taxon>Enterobacteriaceae</taxon>
        <taxon>Kosakonia</taxon>
    </lineage>
</organism>
<dbReference type="InterPro" id="IPR002197">
    <property type="entry name" value="HTH_Fis"/>
</dbReference>
<evidence type="ECO:0000256" key="2">
    <source>
        <dbReference type="ARBA" id="ARBA00022840"/>
    </source>
</evidence>
<evidence type="ECO:0000256" key="3">
    <source>
        <dbReference type="ARBA" id="ARBA00023015"/>
    </source>
</evidence>
<keyword evidence="3" id="KW-0805">Transcription regulation</keyword>
<dbReference type="GO" id="GO:0043565">
    <property type="term" value="F:sequence-specific DNA binding"/>
    <property type="evidence" value="ECO:0007669"/>
    <property type="project" value="InterPro"/>
</dbReference>
<reference evidence="8" key="1">
    <citation type="submission" date="2016-08" db="EMBL/GenBank/DDBJ databases">
        <authorList>
            <person name="Varghese N."/>
            <person name="Submissions Spin"/>
        </authorList>
    </citation>
    <scope>NUCLEOTIDE SEQUENCE [LARGE SCALE GENOMIC DNA]</scope>
    <source>
        <strain evidence="8">REICA_082</strain>
    </source>
</reference>
<sequence length="328" mass="36333">MTHFIDYGGSKGNIFITHSVASENVFSLARRLAKYPVPVLISGETGTGKECVARYIHDNAYAHDAPYVGVNCAAIPENLLEAMLFGYEKGAFTGAVTSLPGKFEQANGGTLLLDEIGDMSPAMQAKLLRVLQEQEVERLGSRQCLPLNIRLIAATNKDLQREVDAGRFRQDLFYRIAVVPIHIPPLRSRPQDILPIARFLLNKYQSCFLRRVSLSDEACRALLNHDWPGNIRELENVVKRGVILADGDEINAADLGLPTPHSQAKPGEAMISDVRRHGRNAEYDYISEVLRQHQGNKTKTAAVLGITPRALRYRLASMREKGSDTSGR</sequence>
<dbReference type="InterPro" id="IPR009057">
    <property type="entry name" value="Homeodomain-like_sf"/>
</dbReference>
<dbReference type="SUPFAM" id="SSF52540">
    <property type="entry name" value="P-loop containing nucleoside triphosphate hydrolases"/>
    <property type="match status" value="1"/>
</dbReference>
<accession>A0A1C4A100</accession>
<dbReference type="GO" id="GO:0005524">
    <property type="term" value="F:ATP binding"/>
    <property type="evidence" value="ECO:0007669"/>
    <property type="project" value="UniProtKB-KW"/>
</dbReference>
<dbReference type="PROSITE" id="PS00675">
    <property type="entry name" value="SIGMA54_INTERACT_1"/>
    <property type="match status" value="1"/>
</dbReference>
<dbReference type="Gene3D" id="3.40.50.300">
    <property type="entry name" value="P-loop containing nucleotide triphosphate hydrolases"/>
    <property type="match status" value="1"/>
</dbReference>
<gene>
    <name evidence="7" type="ORF">GA0061071_102338</name>
</gene>
<keyword evidence="4" id="KW-0238">DNA-binding</keyword>
<name>A0A1C4A100_9ENTR</name>
<proteinExistence type="predicted"/>
<dbReference type="PRINTS" id="PR01590">
    <property type="entry name" value="HTHFIS"/>
</dbReference>
<dbReference type="Proteomes" id="UP000198975">
    <property type="component" value="Unassembled WGS sequence"/>
</dbReference>
<evidence type="ECO:0000313" key="7">
    <source>
        <dbReference type="EMBL" id="SCB88337.1"/>
    </source>
</evidence>
<dbReference type="Pfam" id="PF25601">
    <property type="entry name" value="AAA_lid_14"/>
    <property type="match status" value="1"/>
</dbReference>
<dbReference type="Gene3D" id="1.10.8.60">
    <property type="match status" value="1"/>
</dbReference>
<dbReference type="InterPro" id="IPR002078">
    <property type="entry name" value="Sigma_54_int"/>
</dbReference>
<dbReference type="SMART" id="SM00382">
    <property type="entry name" value="AAA"/>
    <property type="match status" value="1"/>
</dbReference>
<protein>
    <submittedName>
        <fullName evidence="7">Regulatory protein, Fis family</fullName>
    </submittedName>
</protein>
<dbReference type="PROSITE" id="PS00688">
    <property type="entry name" value="SIGMA54_INTERACT_3"/>
    <property type="match status" value="1"/>
</dbReference>
<evidence type="ECO:0000259" key="6">
    <source>
        <dbReference type="PROSITE" id="PS50045"/>
    </source>
</evidence>
<dbReference type="InterPro" id="IPR027417">
    <property type="entry name" value="P-loop_NTPase"/>
</dbReference>
<evidence type="ECO:0000313" key="8">
    <source>
        <dbReference type="Proteomes" id="UP000198975"/>
    </source>
</evidence>
<dbReference type="InterPro" id="IPR025943">
    <property type="entry name" value="Sigma_54_int_dom_ATP-bd_2"/>
</dbReference>
<dbReference type="AlphaFoldDB" id="A0A1C4A100"/>
<dbReference type="EMBL" id="FMAY01000002">
    <property type="protein sequence ID" value="SCB88337.1"/>
    <property type="molecule type" value="Genomic_DNA"/>
</dbReference>